<evidence type="ECO:0008006" key="4">
    <source>
        <dbReference type="Google" id="ProtNLM"/>
    </source>
</evidence>
<feature type="chain" id="PRO_5047437734" description="Lipoprotein" evidence="1">
    <location>
        <begin position="24"/>
        <end position="523"/>
    </location>
</feature>
<dbReference type="Proteomes" id="UP000197068">
    <property type="component" value="Unassembled WGS sequence"/>
</dbReference>
<evidence type="ECO:0000313" key="2">
    <source>
        <dbReference type="EMBL" id="GAW94692.1"/>
    </source>
</evidence>
<dbReference type="RefSeq" id="WP_057182219.1">
    <property type="nucleotide sequence ID" value="NZ_BDQM01000001.1"/>
</dbReference>
<sequence length="523" mass="57705">MKTLTLCLACVGLSLLTACQSTSKDLMTKNAEVNQQTQYFVEAKISLDKLKQDISQGRKEQLAYFAPSTFKKAVAEFDNATEVYMDIGKNGASSFNVFQSDTEQYLQAKQEIINYIALAHQKLKFSYSIKDTAESTLAETFKQQAFLSEIGAPKVFVKDYRKISARVDDLVEYIDEGQVSTAQEKQTKLLIDMQALEVRTVRYNYLGQLDSDIAYIKKKRLAKYVPISHKQLLAARSHANAIITATPRASAEIKVAVKLAEFELAHLYHIAKEVNALKKTKSKYYEQYLLAKEALIHTVGESLAIADVRDLAMNKQVAAIALQAGTIKSKLTTAKAAVLALQSDSNQSSAATESLRAEFKSQLVNLDAKYDALVIENSALNKQLQRKDIDLVRLQAYKEAVLQIESKHAVEKELAVQVQATKEAEQKVLALKAKAQQEALALAAKVKLEAQQAALALQAQVKKEAEKKALALQAQAAVQTVPVSQTAEPVKAIATKLEVETPAVKVEVVEAVVEKPEKEKNNN</sequence>
<organism evidence="2 3">
    <name type="scientific">Colwellia marinimaniae</name>
    <dbReference type="NCBI Taxonomy" id="1513592"/>
    <lineage>
        <taxon>Bacteria</taxon>
        <taxon>Pseudomonadati</taxon>
        <taxon>Pseudomonadota</taxon>
        <taxon>Gammaproteobacteria</taxon>
        <taxon>Alteromonadales</taxon>
        <taxon>Colwelliaceae</taxon>
        <taxon>Colwellia</taxon>
    </lineage>
</organism>
<evidence type="ECO:0000313" key="3">
    <source>
        <dbReference type="Proteomes" id="UP000197068"/>
    </source>
</evidence>
<evidence type="ECO:0000256" key="1">
    <source>
        <dbReference type="SAM" id="SignalP"/>
    </source>
</evidence>
<reference evidence="2 3" key="1">
    <citation type="submission" date="2017-06" db="EMBL/GenBank/DDBJ databases">
        <title>Whole Genome Sequences of Colwellia marinimaniae MTCD1.</title>
        <authorList>
            <person name="Kusumoto H."/>
            <person name="Inoue M."/>
            <person name="Tanikawa K."/>
            <person name="Maeji H."/>
            <person name="Cameron J.H."/>
            <person name="Bartlett D.H."/>
        </authorList>
    </citation>
    <scope>NUCLEOTIDE SEQUENCE [LARGE SCALE GENOMIC DNA]</scope>
    <source>
        <strain evidence="2 3">MTCD1</strain>
    </source>
</reference>
<name>A0ABQ0MQP1_9GAMM</name>
<comment type="caution">
    <text evidence="2">The sequence shown here is derived from an EMBL/GenBank/DDBJ whole genome shotgun (WGS) entry which is preliminary data.</text>
</comment>
<protein>
    <recommendedName>
        <fullName evidence="4">Lipoprotein</fullName>
    </recommendedName>
</protein>
<keyword evidence="3" id="KW-1185">Reference proteome</keyword>
<feature type="signal peptide" evidence="1">
    <location>
        <begin position="1"/>
        <end position="23"/>
    </location>
</feature>
<keyword evidence="1" id="KW-0732">Signal</keyword>
<accession>A0ABQ0MQP1</accession>
<proteinExistence type="predicted"/>
<dbReference type="PROSITE" id="PS51257">
    <property type="entry name" value="PROKAR_LIPOPROTEIN"/>
    <property type="match status" value="1"/>
</dbReference>
<dbReference type="EMBL" id="BDQM01000001">
    <property type="protein sequence ID" value="GAW94692.1"/>
    <property type="molecule type" value="Genomic_DNA"/>
</dbReference>
<gene>
    <name evidence="2" type="ORF">MTCD1_00289</name>
</gene>